<evidence type="ECO:0000313" key="2">
    <source>
        <dbReference type="Proteomes" id="UP001234178"/>
    </source>
</evidence>
<comment type="caution">
    <text evidence="1">The sequence shown here is derived from an EMBL/GenBank/DDBJ whole genome shotgun (WGS) entry which is preliminary data.</text>
</comment>
<proteinExistence type="predicted"/>
<dbReference type="EMBL" id="JAOYFB010000005">
    <property type="protein sequence ID" value="KAK4015308.1"/>
    <property type="molecule type" value="Genomic_DNA"/>
</dbReference>
<accession>A0ABQ9ZRC0</accession>
<organism evidence="1 2">
    <name type="scientific">Daphnia magna</name>
    <dbReference type="NCBI Taxonomy" id="35525"/>
    <lineage>
        <taxon>Eukaryota</taxon>
        <taxon>Metazoa</taxon>
        <taxon>Ecdysozoa</taxon>
        <taxon>Arthropoda</taxon>
        <taxon>Crustacea</taxon>
        <taxon>Branchiopoda</taxon>
        <taxon>Diplostraca</taxon>
        <taxon>Cladocera</taxon>
        <taxon>Anomopoda</taxon>
        <taxon>Daphniidae</taxon>
        <taxon>Daphnia</taxon>
    </lineage>
</organism>
<reference evidence="1 2" key="1">
    <citation type="journal article" date="2023" name="Nucleic Acids Res.">
        <title>The hologenome of Daphnia magna reveals possible DNA methylation and microbiome-mediated evolution of the host genome.</title>
        <authorList>
            <person name="Chaturvedi A."/>
            <person name="Li X."/>
            <person name="Dhandapani V."/>
            <person name="Marshall H."/>
            <person name="Kissane S."/>
            <person name="Cuenca-Cambronero M."/>
            <person name="Asole G."/>
            <person name="Calvet F."/>
            <person name="Ruiz-Romero M."/>
            <person name="Marangio P."/>
            <person name="Guigo R."/>
            <person name="Rago D."/>
            <person name="Mirbahai L."/>
            <person name="Eastwood N."/>
            <person name="Colbourne J.K."/>
            <person name="Zhou J."/>
            <person name="Mallon E."/>
            <person name="Orsini L."/>
        </authorList>
    </citation>
    <scope>NUCLEOTIDE SEQUENCE [LARGE SCALE GENOMIC DNA]</scope>
    <source>
        <strain evidence="1">LRV0_1</strain>
    </source>
</reference>
<name>A0ABQ9ZRC0_9CRUS</name>
<sequence>MLKILQRDTHETVYIPPIGAAVYHITGQLEGHLIPHLAITMEVLQVSVPFDQFFMCSKSGLNLFYERPIAIDVKYSTHSTHCGSSQHQQVGRIFQNTSNMIHKALHSTQDADGRSDAEVARERWENYHKPNDSITVEPFHGEKTRNSYGHGCIIDVRFMFQGAREGMDRDQLYRYQVTHISSKNLPSVKLRQLVNLSGNSRLGKMKKNGKPITLAGNFDIPRTLLLRS</sequence>
<keyword evidence="2" id="KW-1185">Reference proteome</keyword>
<gene>
    <name evidence="1" type="ORF">OUZ56_030289</name>
</gene>
<evidence type="ECO:0000313" key="1">
    <source>
        <dbReference type="EMBL" id="KAK4015308.1"/>
    </source>
</evidence>
<protein>
    <submittedName>
        <fullName evidence="1">Uncharacterized protein</fullName>
    </submittedName>
</protein>
<dbReference type="Proteomes" id="UP001234178">
    <property type="component" value="Unassembled WGS sequence"/>
</dbReference>